<evidence type="ECO:0000256" key="1">
    <source>
        <dbReference type="SAM" id="Phobius"/>
    </source>
</evidence>
<dbReference type="WBParaSite" id="ASIM_0000058801-mRNA-1">
    <property type="protein sequence ID" value="ASIM_0000058801-mRNA-1"/>
    <property type="gene ID" value="ASIM_0000058801"/>
</dbReference>
<evidence type="ECO:0000313" key="4">
    <source>
        <dbReference type="WBParaSite" id="ASIM_0000058801-mRNA-1"/>
    </source>
</evidence>
<keyword evidence="1" id="KW-0472">Membrane</keyword>
<feature type="transmembrane region" description="Helical" evidence="1">
    <location>
        <begin position="165"/>
        <end position="187"/>
    </location>
</feature>
<reference evidence="4" key="1">
    <citation type="submission" date="2017-02" db="UniProtKB">
        <authorList>
            <consortium name="WormBaseParasite"/>
        </authorList>
    </citation>
    <scope>IDENTIFICATION</scope>
</reference>
<name>A0A0M3IZA7_ANISI</name>
<keyword evidence="1" id="KW-1133">Transmembrane helix</keyword>
<dbReference type="OrthoDB" id="5850597at2759"/>
<feature type="transmembrane region" description="Helical" evidence="1">
    <location>
        <begin position="207"/>
        <end position="227"/>
    </location>
</feature>
<organism evidence="4">
    <name type="scientific">Anisakis simplex</name>
    <name type="common">Herring worm</name>
    <dbReference type="NCBI Taxonomy" id="6269"/>
    <lineage>
        <taxon>Eukaryota</taxon>
        <taxon>Metazoa</taxon>
        <taxon>Ecdysozoa</taxon>
        <taxon>Nematoda</taxon>
        <taxon>Chromadorea</taxon>
        <taxon>Rhabditida</taxon>
        <taxon>Spirurina</taxon>
        <taxon>Ascaridomorpha</taxon>
        <taxon>Ascaridoidea</taxon>
        <taxon>Anisakidae</taxon>
        <taxon>Anisakis</taxon>
        <taxon>Anisakis simplex complex</taxon>
    </lineage>
</organism>
<keyword evidence="1" id="KW-0812">Transmembrane</keyword>
<accession>A0A0M3IZA7</accession>
<feature type="transmembrane region" description="Helical" evidence="1">
    <location>
        <begin position="96"/>
        <end position="114"/>
    </location>
</feature>
<protein>
    <submittedName>
        <fullName evidence="4">G_PROTEIN_RECEP_F1_2 domain-containing protein</fullName>
    </submittedName>
</protein>
<proteinExistence type="predicted"/>
<keyword evidence="3" id="KW-1185">Reference proteome</keyword>
<dbReference type="PANTHER" id="PTHR46709">
    <property type="entry name" value="PROTEIN CBG23488-RELATED"/>
    <property type="match status" value="1"/>
</dbReference>
<dbReference type="AlphaFoldDB" id="A0A0M3IZA7"/>
<evidence type="ECO:0000313" key="2">
    <source>
        <dbReference type="EMBL" id="VDK17764.1"/>
    </source>
</evidence>
<feature type="transmembrane region" description="Helical" evidence="1">
    <location>
        <begin position="135"/>
        <end position="153"/>
    </location>
</feature>
<reference evidence="2 3" key="2">
    <citation type="submission" date="2018-11" db="EMBL/GenBank/DDBJ databases">
        <authorList>
            <consortium name="Pathogen Informatics"/>
        </authorList>
    </citation>
    <scope>NUCLEOTIDE SEQUENCE [LARGE SCALE GENOMIC DNA]</scope>
</reference>
<feature type="transmembrane region" description="Helical" evidence="1">
    <location>
        <begin position="23"/>
        <end position="47"/>
    </location>
</feature>
<dbReference type="EMBL" id="UYRR01000323">
    <property type="protein sequence ID" value="VDK17764.1"/>
    <property type="molecule type" value="Genomic_DNA"/>
</dbReference>
<dbReference type="PANTHER" id="PTHR46709:SF1">
    <property type="entry name" value="G-PROTEIN COUPLED RECEPTORS FAMILY 1 PROFILE DOMAIN-CONTAINING PROTEIN"/>
    <property type="match status" value="1"/>
</dbReference>
<gene>
    <name evidence="2" type="ORF">ASIM_LOCUS490</name>
</gene>
<sequence length="239" mass="27013">MSIDNSTLIECYEDASLADGGRVFFVAGIGTVLCSVGVLFNTILLIVFSRMSSTRSHLIYLMCLCCYDILVEISYMVRFITSFICLSTQSLDCLSFVIYVLSALNIYELNLTFPKTSQKRFAQYQNNPNCSYSSPYLYYMITTISIFCTNYGINTQRLSQHVHRSSLSFHFAILIPNSVYIIIAASAERFILSRDQQLRRFTMKQRLITICITLLLAICVKVGHSGIRHSSTAISVLIT</sequence>
<evidence type="ECO:0000313" key="3">
    <source>
        <dbReference type="Proteomes" id="UP000267096"/>
    </source>
</evidence>
<feature type="transmembrane region" description="Helical" evidence="1">
    <location>
        <begin position="59"/>
        <end position="84"/>
    </location>
</feature>
<dbReference type="Proteomes" id="UP000267096">
    <property type="component" value="Unassembled WGS sequence"/>
</dbReference>